<dbReference type="AlphaFoldDB" id="A0A1M4VS18"/>
<dbReference type="Proteomes" id="UP000184533">
    <property type="component" value="Unassembled WGS sequence"/>
</dbReference>
<dbReference type="CDD" id="cd00248">
    <property type="entry name" value="Mth938-like"/>
    <property type="match status" value="1"/>
</dbReference>
<dbReference type="InterPro" id="IPR007523">
    <property type="entry name" value="NDUFAF3/AAMDC"/>
</dbReference>
<accession>A0A1M4VS18</accession>
<dbReference type="Gene3D" id="3.40.1230.10">
    <property type="entry name" value="MTH938-like"/>
    <property type="match status" value="1"/>
</dbReference>
<sequence>MPGRNRLMVHPSELTVNETGHYPYQAAIDVYGNGGFRFAEMSHRGSLLCLPTGMHGWDVTQSSEITLETLAPVLACADDIDVLLIGQGMDIAFVSPIIRDAFRARGVIVEAIATGGAVRTYNVLFGEQRAVAAALIAVDRVR</sequence>
<dbReference type="PANTHER" id="PTHR21192:SF2">
    <property type="entry name" value="NADH DEHYDROGENASE [UBIQUINONE] 1 ALPHA SUBCOMPLEX ASSEMBLY FACTOR 3"/>
    <property type="match status" value="1"/>
</dbReference>
<organism evidence="1 2">
    <name type="scientific">Devosia limi DSM 17137</name>
    <dbReference type="NCBI Taxonomy" id="1121477"/>
    <lineage>
        <taxon>Bacteria</taxon>
        <taxon>Pseudomonadati</taxon>
        <taxon>Pseudomonadota</taxon>
        <taxon>Alphaproteobacteria</taxon>
        <taxon>Hyphomicrobiales</taxon>
        <taxon>Devosiaceae</taxon>
        <taxon>Devosia</taxon>
    </lineage>
</organism>
<dbReference type="EMBL" id="FQVC01000002">
    <property type="protein sequence ID" value="SHE71613.1"/>
    <property type="molecule type" value="Genomic_DNA"/>
</dbReference>
<protein>
    <submittedName>
        <fullName evidence="1">Uncharacterized conserved protein, contains Mth938-like domain</fullName>
    </submittedName>
</protein>
<reference evidence="1 2" key="1">
    <citation type="submission" date="2016-11" db="EMBL/GenBank/DDBJ databases">
        <authorList>
            <person name="Jaros S."/>
            <person name="Januszkiewicz K."/>
            <person name="Wedrychowicz H."/>
        </authorList>
    </citation>
    <scope>NUCLEOTIDE SEQUENCE [LARGE SCALE GENOMIC DNA]</scope>
    <source>
        <strain evidence="1 2">DSM 17137</strain>
    </source>
</reference>
<evidence type="ECO:0000313" key="2">
    <source>
        <dbReference type="Proteomes" id="UP000184533"/>
    </source>
</evidence>
<gene>
    <name evidence="1" type="ORF">SAMN02745223_00983</name>
</gene>
<dbReference type="InterPro" id="IPR036748">
    <property type="entry name" value="MTH938-like_sf"/>
</dbReference>
<name>A0A1M4VS18_9HYPH</name>
<evidence type="ECO:0000313" key="1">
    <source>
        <dbReference type="EMBL" id="SHE71613.1"/>
    </source>
</evidence>
<dbReference type="Pfam" id="PF04430">
    <property type="entry name" value="DUF498"/>
    <property type="match status" value="1"/>
</dbReference>
<dbReference type="SUPFAM" id="SSF64076">
    <property type="entry name" value="MTH938-like"/>
    <property type="match status" value="1"/>
</dbReference>
<dbReference type="PANTHER" id="PTHR21192">
    <property type="entry name" value="NUCLEAR PROTEIN E3-3"/>
    <property type="match status" value="1"/>
</dbReference>
<proteinExistence type="predicted"/>